<dbReference type="Pfam" id="PF12758">
    <property type="entry name" value="DUF3813"/>
    <property type="match status" value="1"/>
</dbReference>
<dbReference type="EMBL" id="QQAY01000001">
    <property type="protein sequence ID" value="RDI47794.1"/>
    <property type="molecule type" value="Genomic_DNA"/>
</dbReference>
<organism evidence="2 3">
    <name type="scientific">Falsibacillus pallidus</name>
    <dbReference type="NCBI Taxonomy" id="493781"/>
    <lineage>
        <taxon>Bacteria</taxon>
        <taxon>Bacillati</taxon>
        <taxon>Bacillota</taxon>
        <taxon>Bacilli</taxon>
        <taxon>Bacillales</taxon>
        <taxon>Bacillaceae</taxon>
        <taxon>Falsibacillus</taxon>
    </lineage>
</organism>
<name>A0A370GYT4_9BACI</name>
<sequence length="61" mass="6769">MANRLFQEARKRVDLAKQSQQASSGAAMEKAKNALSSAYANSTAAEQMQLHDMQKELDQIK</sequence>
<protein>
    <submittedName>
        <fullName evidence="2">Uncharacterized protein DUF3813</fullName>
    </submittedName>
</protein>
<dbReference type="RefSeq" id="WP_114743995.1">
    <property type="nucleotide sequence ID" value="NZ_QQAY01000001.1"/>
</dbReference>
<reference evidence="2 3" key="1">
    <citation type="submission" date="2018-07" db="EMBL/GenBank/DDBJ databases">
        <title>Genomic Encyclopedia of Type Strains, Phase IV (KMG-IV): sequencing the most valuable type-strain genomes for metagenomic binning, comparative biology and taxonomic classification.</title>
        <authorList>
            <person name="Goeker M."/>
        </authorList>
    </citation>
    <scope>NUCLEOTIDE SEQUENCE [LARGE SCALE GENOMIC DNA]</scope>
    <source>
        <strain evidence="2 3">DSM 25281</strain>
    </source>
</reference>
<gene>
    <name evidence="2" type="ORF">DFR59_101459</name>
</gene>
<evidence type="ECO:0000313" key="3">
    <source>
        <dbReference type="Proteomes" id="UP000255326"/>
    </source>
</evidence>
<dbReference type="Proteomes" id="UP000255326">
    <property type="component" value="Unassembled WGS sequence"/>
</dbReference>
<dbReference type="InterPro" id="IPR024217">
    <property type="entry name" value="DUF3813"/>
</dbReference>
<evidence type="ECO:0000256" key="1">
    <source>
        <dbReference type="SAM" id="MobiDB-lite"/>
    </source>
</evidence>
<feature type="region of interest" description="Disordered" evidence="1">
    <location>
        <begin position="1"/>
        <end position="29"/>
    </location>
</feature>
<dbReference type="OrthoDB" id="2692217at2"/>
<feature type="compositionally biased region" description="Low complexity" evidence="1">
    <location>
        <begin position="18"/>
        <end position="27"/>
    </location>
</feature>
<comment type="caution">
    <text evidence="2">The sequence shown here is derived from an EMBL/GenBank/DDBJ whole genome shotgun (WGS) entry which is preliminary data.</text>
</comment>
<accession>A0A370GYT4</accession>
<proteinExistence type="predicted"/>
<evidence type="ECO:0000313" key="2">
    <source>
        <dbReference type="EMBL" id="RDI47794.1"/>
    </source>
</evidence>
<keyword evidence="3" id="KW-1185">Reference proteome</keyword>
<dbReference type="AlphaFoldDB" id="A0A370GYT4"/>